<dbReference type="SUPFAM" id="SSF47336">
    <property type="entry name" value="ACP-like"/>
    <property type="match status" value="1"/>
</dbReference>
<dbReference type="FunFam" id="2.30.38.10:FF:000001">
    <property type="entry name" value="Non-ribosomal peptide synthetase PvdI"/>
    <property type="match status" value="1"/>
</dbReference>
<dbReference type="FunFam" id="3.40.50.980:FF:000001">
    <property type="entry name" value="Non-ribosomal peptide synthetase"/>
    <property type="match status" value="1"/>
</dbReference>
<proteinExistence type="predicted"/>
<accession>A0A2S9PU05</accession>
<dbReference type="SUPFAM" id="SSF56801">
    <property type="entry name" value="Acetyl-CoA synthetase-like"/>
    <property type="match status" value="1"/>
</dbReference>
<evidence type="ECO:0000256" key="4">
    <source>
        <dbReference type="SAM" id="MobiDB-lite"/>
    </source>
</evidence>
<sequence>MQDRKGAMPQPQELGRTALPVLHELFERRAAEGGARVALTDGPRTHTYAELNRAANRLAHRLRRLGAGPGSFVGVCSDRSADLVVALIAVLKSGAAYVPLDPAYPAERTRFTLADTRCRVVLGQERHRAAFAGDGVAYLSVEGAAEAGPGSEDANPASGVEAGQPAYVIHTSGSTGTPKGVVVTHANAVRLFTACQDELGIDPEASDDVWTLFHSAAFDFSVWEVWGALLHGGRLVVVPYSTSRSPETFLRLLSAERVTVLSQTPTAFRQLLRAAEAEGFPETALRLVVFGGEVLEPATLRPWIAHYGDKRPRLVNMYGITETTVHVTLRTVTAADCDAPGSPIGRPLRDLRVHLLDAGMRPVAPGEQGEMYVGGAGVTAGYLNRPELTARSFIPDPFGKPGERLYRTGDLAVRLPDGELEFRGRADDQVQLRGFRIELGEVEAALSGLPAVREAAVILRQDALGEPMLVGYAVPAPGAATGAGALRDGLAERLPAHLVPPVLVLVDSFPLTPNGKLDRAALPEPAPRTAVRDRTAENPGSPAPSRPTAHVLHDVWARALGRDAVEPEDNFFALGGDSITAIRTVGMAREAGVAFTVEQLFRYPSLAELAPHCAASTAPGTPEQPPARHELLHAQDRGRLPTGVRDAYPLTALQLGMVFESQFSGDPTVYHDLVSVRIEGPLDPAALRRTLGSLASRHDILRTSFDLGSYSEPLQLVHEDVTVPLRLHDHLPPAATPGERVKEWWRQEWQRPFDFEQAPLWRCHVHDHGDGHFQLSVSAHHSILDGWSFSLLVTELIDEYERETQGAAAADVRPALPYRAYVELERAQSGSVEAQRYWAQALAGAAPLPLPEPTGAGAASPLDPDVRREVPAAVVDAVRACADRWGLPKKSLFLAAHVWALRAATGAVDITTGIVAGGRPEAAHADRALGLFLHSVPLRADARGGTWAGLTRQLFAGEQALQPFRRFPLSDIQAMVGAAPFSVLFNYTDFRAFDDLDGLRTLRVGEWWFCDRTSFPLVVEIGRQPMGEDWELTVRSDAAKTDPAFGERLAAHFLEALSRICEDPSGDY</sequence>
<dbReference type="FunFam" id="3.30.300.30:FF:000010">
    <property type="entry name" value="Enterobactin synthetase component F"/>
    <property type="match status" value="1"/>
</dbReference>
<name>A0A2S9PU05_9ACTN</name>
<comment type="caution">
    <text evidence="6">The sequence shown here is derived from an EMBL/GenBank/DDBJ whole genome shotgun (WGS) entry which is preliminary data.</text>
</comment>
<dbReference type="PROSITE" id="PS00012">
    <property type="entry name" value="PHOSPHOPANTETHEINE"/>
    <property type="match status" value="1"/>
</dbReference>
<gene>
    <name evidence="6" type="ORF">C6N75_17920</name>
</gene>
<feature type="region of interest" description="Disordered" evidence="4">
    <location>
        <begin position="517"/>
        <end position="548"/>
    </location>
</feature>
<dbReference type="SMART" id="SM01294">
    <property type="entry name" value="PKS_PP_betabranch"/>
    <property type="match status" value="1"/>
</dbReference>
<dbReference type="InterPro" id="IPR023213">
    <property type="entry name" value="CAT-like_dom_sf"/>
</dbReference>
<dbReference type="InterPro" id="IPR001242">
    <property type="entry name" value="Condensation_dom"/>
</dbReference>
<dbReference type="PANTHER" id="PTHR45527:SF14">
    <property type="entry name" value="PLIPASTATIN SYNTHASE SUBUNIT B"/>
    <property type="match status" value="1"/>
</dbReference>
<dbReference type="Pfam" id="PF13193">
    <property type="entry name" value="AMP-binding_C"/>
    <property type="match status" value="1"/>
</dbReference>
<dbReference type="InterPro" id="IPR020845">
    <property type="entry name" value="AMP-binding_CS"/>
</dbReference>
<dbReference type="GO" id="GO:0043041">
    <property type="term" value="P:amino acid activation for nonribosomal peptide biosynthetic process"/>
    <property type="evidence" value="ECO:0007669"/>
    <property type="project" value="TreeGrafter"/>
</dbReference>
<keyword evidence="3" id="KW-0597">Phosphoprotein</keyword>
<dbReference type="GO" id="GO:0031177">
    <property type="term" value="F:phosphopantetheine binding"/>
    <property type="evidence" value="ECO:0007669"/>
    <property type="project" value="InterPro"/>
</dbReference>
<dbReference type="EMBL" id="PVLV01000270">
    <property type="protein sequence ID" value="PRH77899.1"/>
    <property type="molecule type" value="Genomic_DNA"/>
</dbReference>
<dbReference type="InterPro" id="IPR020806">
    <property type="entry name" value="PKS_PP-bd"/>
</dbReference>
<dbReference type="Gene3D" id="3.30.559.10">
    <property type="entry name" value="Chloramphenicol acetyltransferase-like domain"/>
    <property type="match status" value="1"/>
</dbReference>
<dbReference type="GO" id="GO:0005829">
    <property type="term" value="C:cytosol"/>
    <property type="evidence" value="ECO:0007669"/>
    <property type="project" value="TreeGrafter"/>
</dbReference>
<dbReference type="InterPro" id="IPR036736">
    <property type="entry name" value="ACP-like_sf"/>
</dbReference>
<dbReference type="GO" id="GO:0044550">
    <property type="term" value="P:secondary metabolite biosynthetic process"/>
    <property type="evidence" value="ECO:0007669"/>
    <property type="project" value="UniProtKB-ARBA"/>
</dbReference>
<evidence type="ECO:0000256" key="1">
    <source>
        <dbReference type="ARBA" id="ARBA00001957"/>
    </source>
</evidence>
<comment type="cofactor">
    <cofactor evidence="1">
        <name>pantetheine 4'-phosphate</name>
        <dbReference type="ChEBI" id="CHEBI:47942"/>
    </cofactor>
</comment>
<dbReference type="AlphaFoldDB" id="A0A2S9PU05"/>
<evidence type="ECO:0000313" key="6">
    <source>
        <dbReference type="EMBL" id="PRH77899.1"/>
    </source>
</evidence>
<organism evidence="6 7">
    <name type="scientific">Streptomyces solincola</name>
    <dbReference type="NCBI Taxonomy" id="2100817"/>
    <lineage>
        <taxon>Bacteria</taxon>
        <taxon>Bacillati</taxon>
        <taxon>Actinomycetota</taxon>
        <taxon>Actinomycetes</taxon>
        <taxon>Kitasatosporales</taxon>
        <taxon>Streptomycetaceae</taxon>
        <taxon>Streptomyces</taxon>
    </lineage>
</organism>
<dbReference type="NCBIfam" id="TIGR01733">
    <property type="entry name" value="AA-adenyl-dom"/>
    <property type="match status" value="1"/>
</dbReference>
<dbReference type="GO" id="GO:0017000">
    <property type="term" value="P:antibiotic biosynthetic process"/>
    <property type="evidence" value="ECO:0007669"/>
    <property type="project" value="UniProtKB-ARBA"/>
</dbReference>
<dbReference type="Pfam" id="PF00501">
    <property type="entry name" value="AMP-binding"/>
    <property type="match status" value="1"/>
</dbReference>
<protein>
    <recommendedName>
        <fullName evidence="5">Carrier domain-containing protein</fullName>
    </recommendedName>
</protein>
<feature type="domain" description="Carrier" evidence="5">
    <location>
        <begin position="543"/>
        <end position="617"/>
    </location>
</feature>
<dbReference type="Pfam" id="PF00668">
    <property type="entry name" value="Condensation"/>
    <property type="match status" value="1"/>
</dbReference>
<dbReference type="PROSITE" id="PS50075">
    <property type="entry name" value="CARRIER"/>
    <property type="match status" value="1"/>
</dbReference>
<evidence type="ECO:0000259" key="5">
    <source>
        <dbReference type="PROSITE" id="PS50075"/>
    </source>
</evidence>
<evidence type="ECO:0000313" key="7">
    <source>
        <dbReference type="Proteomes" id="UP000239322"/>
    </source>
</evidence>
<dbReference type="GO" id="GO:0003824">
    <property type="term" value="F:catalytic activity"/>
    <property type="evidence" value="ECO:0007669"/>
    <property type="project" value="InterPro"/>
</dbReference>
<dbReference type="InterPro" id="IPR006162">
    <property type="entry name" value="Ppantetheine_attach_site"/>
</dbReference>
<dbReference type="InterPro" id="IPR042099">
    <property type="entry name" value="ANL_N_sf"/>
</dbReference>
<dbReference type="Gene3D" id="3.30.300.30">
    <property type="match status" value="1"/>
</dbReference>
<dbReference type="PANTHER" id="PTHR45527">
    <property type="entry name" value="NONRIBOSOMAL PEPTIDE SYNTHETASE"/>
    <property type="match status" value="1"/>
</dbReference>
<dbReference type="OrthoDB" id="2472181at2"/>
<evidence type="ECO:0000256" key="2">
    <source>
        <dbReference type="ARBA" id="ARBA00022450"/>
    </source>
</evidence>
<dbReference type="Gene3D" id="1.10.1200.10">
    <property type="entry name" value="ACP-like"/>
    <property type="match status" value="1"/>
</dbReference>
<dbReference type="GO" id="GO:0008610">
    <property type="term" value="P:lipid biosynthetic process"/>
    <property type="evidence" value="ECO:0007669"/>
    <property type="project" value="UniProtKB-ARBA"/>
</dbReference>
<reference evidence="6 7" key="1">
    <citation type="submission" date="2018-03" db="EMBL/GenBank/DDBJ databases">
        <title>Novel Streptomyces sp. from soil.</title>
        <authorList>
            <person name="Tan G.Y.A."/>
            <person name="Lee Z.Y."/>
        </authorList>
    </citation>
    <scope>NUCLEOTIDE SEQUENCE [LARGE SCALE GENOMIC DNA]</scope>
    <source>
        <strain evidence="6 7">ST5x</strain>
    </source>
</reference>
<dbReference type="Gene3D" id="3.40.50.12780">
    <property type="entry name" value="N-terminal domain of ligase-like"/>
    <property type="match status" value="1"/>
</dbReference>
<dbReference type="CDD" id="cd17643">
    <property type="entry name" value="A_NRPS_Cytc1-like"/>
    <property type="match status" value="1"/>
</dbReference>
<keyword evidence="7" id="KW-1185">Reference proteome</keyword>
<dbReference type="Gene3D" id="3.30.559.30">
    <property type="entry name" value="Nonribosomal peptide synthetase, condensation domain"/>
    <property type="match status" value="1"/>
</dbReference>
<dbReference type="Pfam" id="PF00550">
    <property type="entry name" value="PP-binding"/>
    <property type="match status" value="1"/>
</dbReference>
<dbReference type="PROSITE" id="PS00455">
    <property type="entry name" value="AMP_BINDING"/>
    <property type="match status" value="1"/>
</dbReference>
<dbReference type="FunFam" id="3.40.50.12780:FF:000012">
    <property type="entry name" value="Non-ribosomal peptide synthetase"/>
    <property type="match status" value="1"/>
</dbReference>
<evidence type="ECO:0000256" key="3">
    <source>
        <dbReference type="ARBA" id="ARBA00022553"/>
    </source>
</evidence>
<dbReference type="InterPro" id="IPR000873">
    <property type="entry name" value="AMP-dep_synth/lig_dom"/>
</dbReference>
<dbReference type="InterPro" id="IPR045851">
    <property type="entry name" value="AMP-bd_C_sf"/>
</dbReference>
<dbReference type="Proteomes" id="UP000239322">
    <property type="component" value="Unassembled WGS sequence"/>
</dbReference>
<dbReference type="InterPro" id="IPR009081">
    <property type="entry name" value="PP-bd_ACP"/>
</dbReference>
<dbReference type="InterPro" id="IPR010071">
    <property type="entry name" value="AA_adenyl_dom"/>
</dbReference>
<keyword evidence="2" id="KW-0596">Phosphopantetheine</keyword>
<dbReference type="SUPFAM" id="SSF52777">
    <property type="entry name" value="CoA-dependent acyltransferases"/>
    <property type="match status" value="2"/>
</dbReference>
<dbReference type="InterPro" id="IPR025110">
    <property type="entry name" value="AMP-bd_C"/>
</dbReference>
<dbReference type="SMART" id="SM00823">
    <property type="entry name" value="PKS_PP"/>
    <property type="match status" value="1"/>
</dbReference>